<feature type="transmembrane region" description="Helical" evidence="6">
    <location>
        <begin position="124"/>
        <end position="146"/>
    </location>
</feature>
<evidence type="ECO:0000256" key="2">
    <source>
        <dbReference type="ARBA" id="ARBA00022692"/>
    </source>
</evidence>
<keyword evidence="3 6" id="KW-1133">Transmembrane helix</keyword>
<proteinExistence type="inferred from homology"/>
<dbReference type="GO" id="GO:0140359">
    <property type="term" value="F:ABC-type transporter activity"/>
    <property type="evidence" value="ECO:0007669"/>
    <property type="project" value="InterPro"/>
</dbReference>
<evidence type="ECO:0000256" key="5">
    <source>
        <dbReference type="ARBA" id="ARBA00023251"/>
    </source>
</evidence>
<reference evidence="8 9" key="2">
    <citation type="submission" date="2020-03" db="EMBL/GenBank/DDBJ databases">
        <authorList>
            <person name="Ichikawa N."/>
            <person name="Kimura A."/>
            <person name="Kitahashi Y."/>
            <person name="Uohara A."/>
        </authorList>
    </citation>
    <scope>NUCLEOTIDE SEQUENCE [LARGE SCALE GENOMIC DNA]</scope>
    <source>
        <strain evidence="8 9">NBRC 108638</strain>
    </source>
</reference>
<evidence type="ECO:0000259" key="7">
    <source>
        <dbReference type="PROSITE" id="PS51012"/>
    </source>
</evidence>
<evidence type="ECO:0000256" key="6">
    <source>
        <dbReference type="RuleBase" id="RU361157"/>
    </source>
</evidence>
<dbReference type="Pfam" id="PF01061">
    <property type="entry name" value="ABC2_membrane"/>
    <property type="match status" value="1"/>
</dbReference>
<comment type="subcellular location">
    <subcellularLocation>
        <location evidence="6">Cell membrane</location>
        <topology evidence="6">Multi-pass membrane protein</topology>
    </subcellularLocation>
    <subcellularLocation>
        <location evidence="1">Membrane</location>
        <topology evidence="1">Multi-pass membrane protein</topology>
    </subcellularLocation>
</comment>
<dbReference type="Proteomes" id="UP000482960">
    <property type="component" value="Unassembled WGS sequence"/>
</dbReference>
<dbReference type="InterPro" id="IPR047817">
    <property type="entry name" value="ABC2_TM_bact-type"/>
</dbReference>
<feature type="transmembrane region" description="Helical" evidence="6">
    <location>
        <begin position="182"/>
        <end position="202"/>
    </location>
</feature>
<reference evidence="8 9" key="1">
    <citation type="submission" date="2020-03" db="EMBL/GenBank/DDBJ databases">
        <title>Whole genome shotgun sequence of Phytohabitans rumicis NBRC 108638.</title>
        <authorList>
            <person name="Komaki H."/>
            <person name="Tamura T."/>
        </authorList>
    </citation>
    <scope>NUCLEOTIDE SEQUENCE [LARGE SCALE GENOMIC DNA]</scope>
    <source>
        <strain evidence="8 9">NBRC 108638</strain>
    </source>
</reference>
<dbReference type="PIRSF" id="PIRSF006648">
    <property type="entry name" value="DrrB"/>
    <property type="match status" value="1"/>
</dbReference>
<feature type="transmembrane region" description="Helical" evidence="6">
    <location>
        <begin position="72"/>
        <end position="94"/>
    </location>
</feature>
<dbReference type="InterPro" id="IPR013525">
    <property type="entry name" value="ABC2_TM"/>
</dbReference>
<dbReference type="EMBL" id="BLPG01000001">
    <property type="protein sequence ID" value="GFJ94670.1"/>
    <property type="molecule type" value="Genomic_DNA"/>
</dbReference>
<keyword evidence="6" id="KW-0813">Transport</keyword>
<evidence type="ECO:0000256" key="4">
    <source>
        <dbReference type="ARBA" id="ARBA00023136"/>
    </source>
</evidence>
<gene>
    <name evidence="8" type="ORF">Prum_083120</name>
</gene>
<feature type="transmembrane region" description="Helical" evidence="6">
    <location>
        <begin position="39"/>
        <end position="60"/>
    </location>
</feature>
<keyword evidence="9" id="KW-1185">Reference proteome</keyword>
<feature type="transmembrane region" description="Helical" evidence="6">
    <location>
        <begin position="152"/>
        <end position="175"/>
    </location>
</feature>
<accession>A0A6V8LG95</accession>
<dbReference type="InterPro" id="IPR051784">
    <property type="entry name" value="Nod_factor_ABC_transporter"/>
</dbReference>
<dbReference type="PROSITE" id="PS51012">
    <property type="entry name" value="ABC_TM2"/>
    <property type="match status" value="1"/>
</dbReference>
<keyword evidence="5" id="KW-0046">Antibiotic resistance</keyword>
<evidence type="ECO:0000256" key="1">
    <source>
        <dbReference type="ARBA" id="ARBA00004141"/>
    </source>
</evidence>
<dbReference type="PANTHER" id="PTHR43229">
    <property type="entry name" value="NODULATION PROTEIN J"/>
    <property type="match status" value="1"/>
</dbReference>
<feature type="domain" description="ABC transmembrane type-2" evidence="7">
    <location>
        <begin position="38"/>
        <end position="275"/>
    </location>
</feature>
<name>A0A6V8LG95_9ACTN</name>
<comment type="similarity">
    <text evidence="6">Belongs to the ABC-2 integral membrane protein family.</text>
</comment>
<organism evidence="8 9">
    <name type="scientific">Phytohabitans rumicis</name>
    <dbReference type="NCBI Taxonomy" id="1076125"/>
    <lineage>
        <taxon>Bacteria</taxon>
        <taxon>Bacillati</taxon>
        <taxon>Actinomycetota</taxon>
        <taxon>Actinomycetes</taxon>
        <taxon>Micromonosporales</taxon>
        <taxon>Micromonosporaceae</taxon>
    </lineage>
</organism>
<dbReference type="PANTHER" id="PTHR43229:SF2">
    <property type="entry name" value="NODULATION PROTEIN J"/>
    <property type="match status" value="1"/>
</dbReference>
<keyword evidence="6" id="KW-1003">Cell membrane</keyword>
<evidence type="ECO:0000313" key="9">
    <source>
        <dbReference type="Proteomes" id="UP000482960"/>
    </source>
</evidence>
<dbReference type="RefSeq" id="WP_173081866.1">
    <property type="nucleotide sequence ID" value="NZ_BAABJB010000020.1"/>
</dbReference>
<keyword evidence="2 6" id="KW-0812">Transmembrane</keyword>
<evidence type="ECO:0000256" key="3">
    <source>
        <dbReference type="ARBA" id="ARBA00022989"/>
    </source>
</evidence>
<sequence length="278" mass="30242">MTSATVSTRATTSPATKWVRDGLVVARRNLIKIKRVPDLLVFSTASPIMFVLLFAYVFGSAIEIPGVSYREYLMAGIFTQTMLFGATITGSGLADDIQKGIVDRFRSLPMARSAVLVGRTTSDLVNNVIVIIIMSITGLLVGWRIHSSPLEALGGFALLLLFAYAFSWAMAVIGLSVRSPEVFNNASFIFVFPLTFIANTFVGTDNLPGPLKVFAEWNPVSAVTQAARELFGNTSPAMPPPDAWPLRHPVVTSFAWVVVLLAIFVPLAVQRYKKAVSR</sequence>
<dbReference type="GO" id="GO:0043190">
    <property type="term" value="C:ATP-binding cassette (ABC) transporter complex"/>
    <property type="evidence" value="ECO:0007669"/>
    <property type="project" value="InterPro"/>
</dbReference>
<keyword evidence="4 6" id="KW-0472">Membrane</keyword>
<dbReference type="InterPro" id="IPR000412">
    <property type="entry name" value="ABC_2_transport"/>
</dbReference>
<comment type="caution">
    <text evidence="8">The sequence shown here is derived from an EMBL/GenBank/DDBJ whole genome shotgun (WGS) entry which is preliminary data.</text>
</comment>
<dbReference type="AlphaFoldDB" id="A0A6V8LG95"/>
<feature type="transmembrane region" description="Helical" evidence="6">
    <location>
        <begin position="250"/>
        <end position="269"/>
    </location>
</feature>
<dbReference type="GO" id="GO:0046677">
    <property type="term" value="P:response to antibiotic"/>
    <property type="evidence" value="ECO:0007669"/>
    <property type="project" value="UniProtKB-KW"/>
</dbReference>
<protein>
    <recommendedName>
        <fullName evidence="6">Transport permease protein</fullName>
    </recommendedName>
</protein>
<evidence type="ECO:0000313" key="8">
    <source>
        <dbReference type="EMBL" id="GFJ94670.1"/>
    </source>
</evidence>